<accession>A0A9X1BR51</accession>
<reference evidence="1 2" key="1">
    <citation type="submission" date="2021-01" db="EMBL/GenBank/DDBJ databases">
        <title>Piscinibacter sp. Jin2 Genome sequencing and assembly.</title>
        <authorList>
            <person name="Kim I."/>
        </authorList>
    </citation>
    <scope>NUCLEOTIDE SEQUENCE [LARGE SCALE GENOMIC DNA]</scope>
    <source>
        <strain evidence="1 2">Jin2</strain>
    </source>
</reference>
<dbReference type="RefSeq" id="WP_201826737.1">
    <property type="nucleotide sequence ID" value="NZ_JAERRA010000002.1"/>
</dbReference>
<dbReference type="EMBL" id="JAERRA010000002">
    <property type="protein sequence ID" value="MBL0720361.1"/>
    <property type="molecule type" value="Genomic_DNA"/>
</dbReference>
<comment type="caution">
    <text evidence="1">The sequence shown here is derived from an EMBL/GenBank/DDBJ whole genome shotgun (WGS) entry which is preliminary data.</text>
</comment>
<organism evidence="1 2">
    <name type="scientific">Aquariibacter lacus</name>
    <dbReference type="NCBI Taxonomy" id="2801332"/>
    <lineage>
        <taxon>Bacteria</taxon>
        <taxon>Pseudomonadati</taxon>
        <taxon>Pseudomonadota</taxon>
        <taxon>Betaproteobacteria</taxon>
        <taxon>Burkholderiales</taxon>
        <taxon>Sphaerotilaceae</taxon>
        <taxon>Aquariibacter</taxon>
    </lineage>
</organism>
<protein>
    <submittedName>
        <fullName evidence="1">Formylmethanofuran dehydrogenase</fullName>
    </submittedName>
</protein>
<evidence type="ECO:0000313" key="2">
    <source>
        <dbReference type="Proteomes" id="UP000643207"/>
    </source>
</evidence>
<dbReference type="Proteomes" id="UP000643207">
    <property type="component" value="Unassembled WGS sequence"/>
</dbReference>
<dbReference type="AlphaFoldDB" id="A0A9X1BR51"/>
<evidence type="ECO:0000313" key="1">
    <source>
        <dbReference type="EMBL" id="MBL0720361.1"/>
    </source>
</evidence>
<name>A0A9X1BR51_9BURK</name>
<proteinExistence type="predicted"/>
<sequence>MSTSSPTPLPAAGWVSPWTALLDADQRLARAADGTLALAADTPAPCPLTAAALALRAARRDAPRMPTLDGQPLDSATAHATAARWLAQAQQPLITGLAADVDGQRALFRLAAACGAISDPVGGATWAEALMALQDRGQFTTTLSEVRERADLVLFLGSTPEARLPSFLRRAGLDGAPSRAAHPGSACPVPAGRRLRVLGAPAGEALAALGATAIDGLDLFGALAQLNALAAGRVARDADPALHALAAELHAAQYAVLVYEPSKLPAQGGLLIEGVQRLVGTLNAKGRAASLPLSGHHGLATAHYAHTWLSGLPLRTRVGPLGLEHEPRRHDAARLIATGGADLLLWVAAFGNEPAAPAAAGLPRIALVPPGAPVPEGTGPLLVIPVGTPGLDHAGHLFRSEGTTVLHLPAGDPSELPAVGTVVAAVAEAMAGAPAPSSPHAAKAPA</sequence>
<gene>
    <name evidence="1" type="ORF">JI742_10730</name>
</gene>
<keyword evidence="2" id="KW-1185">Reference proteome</keyword>